<dbReference type="Pfam" id="PF19081">
    <property type="entry name" value="Ig_7"/>
    <property type="match status" value="3"/>
</dbReference>
<proteinExistence type="predicted"/>
<dbReference type="Pfam" id="PF18962">
    <property type="entry name" value="Por_Secre_tail"/>
    <property type="match status" value="1"/>
</dbReference>
<dbReference type="Proteomes" id="UP000307507">
    <property type="component" value="Unassembled WGS sequence"/>
</dbReference>
<comment type="caution">
    <text evidence="4">The sequence shown here is derived from an EMBL/GenBank/DDBJ whole genome shotgun (WGS) entry which is preliminary data.</text>
</comment>
<evidence type="ECO:0000259" key="2">
    <source>
        <dbReference type="Pfam" id="PF18962"/>
    </source>
</evidence>
<keyword evidence="5" id="KW-1185">Reference proteome</keyword>
<dbReference type="SMART" id="SM00710">
    <property type="entry name" value="PbH1"/>
    <property type="match status" value="15"/>
</dbReference>
<name>A0A4S3ZZD5_9FLAO</name>
<feature type="domain" description="Ig-like" evidence="3">
    <location>
        <begin position="1548"/>
        <end position="1615"/>
    </location>
</feature>
<organism evidence="4 5">
    <name type="scientific">Flavobacterium supellecticarium</name>
    <dbReference type="NCBI Taxonomy" id="2565924"/>
    <lineage>
        <taxon>Bacteria</taxon>
        <taxon>Pseudomonadati</taxon>
        <taxon>Bacteroidota</taxon>
        <taxon>Flavobacteriia</taxon>
        <taxon>Flavobacteriales</taxon>
        <taxon>Flavobacteriaceae</taxon>
        <taxon>Flavobacterium</taxon>
    </lineage>
</organism>
<dbReference type="InterPro" id="IPR006626">
    <property type="entry name" value="PbH1"/>
</dbReference>
<gene>
    <name evidence="4" type="ORF">E6C50_06080</name>
</gene>
<evidence type="ECO:0000313" key="4">
    <source>
        <dbReference type="EMBL" id="THF51331.1"/>
    </source>
</evidence>
<dbReference type="InterPro" id="IPR011050">
    <property type="entry name" value="Pectin_lyase_fold/virulence"/>
</dbReference>
<accession>A0A4S3ZZD5</accession>
<dbReference type="NCBIfam" id="TIGR04183">
    <property type="entry name" value="Por_Secre_tail"/>
    <property type="match status" value="1"/>
</dbReference>
<dbReference type="InterPro" id="IPR026444">
    <property type="entry name" value="Secre_tail"/>
</dbReference>
<feature type="domain" description="Secretion system C-terminal sorting" evidence="2">
    <location>
        <begin position="1856"/>
        <end position="1917"/>
    </location>
</feature>
<evidence type="ECO:0000313" key="5">
    <source>
        <dbReference type="Proteomes" id="UP000307507"/>
    </source>
</evidence>
<dbReference type="SUPFAM" id="SSF51126">
    <property type="entry name" value="Pectin lyase-like"/>
    <property type="match status" value="1"/>
</dbReference>
<sequence length="1925" mass="196695">MFKNLVISLTKSFYMNKKYYSLGNDSDSLFNQKGNRDSSRLKNIRQQACLMFFLFLAAFVGHAQVTTNGGSGLNPTYPSLAAAITALNGATITSPVAITLTGNETAPAGGYVITAEGSSTNVITISGSTSTITAPTPQTSGALNDAIFKLVGADWVIIQNFTMTENAANTTTAAGTNNMTEWGVALLYASTTNGAQNNVIQNNTISLNRTYQNTFGIYSNSTHSATAVTTSTPATGTNGGNHNLKVYTNDISNVNIGILVIGPSAAADHNMGLDIGGGTTATGNSITNFGTTGTFSSYANVSGSVNGVLVRNTRNLNVSHNTITSSNGGVTSGTLRGIYVPSFTNTPTGTTLIVNEINANTISLRSANASGTIMGISYEGSTVNTNTTLNISNNDFNNFGHTVAGSGAITLISNAAATQNTVIGANRFINLSVNTTGNFTFISNSVTHAANSVTAVNSNIIVTAFSKTGAGGTVYFYDSFGSTLGGTEVNSMNDFSNVTLTGATTLGGFRSADGTTPTYPNKTITNNIFNNITTGNGTVTILNAGYSLVGGTNNVSGNVISNITGANSIVGITSAAGDQNFFNNTISGLTTTGGNTISAIAITGGTSQNIYKNKIYNIEANNASGVVNGILVSGSTTVNLSNNIIGDLRTPISNAANPLVGINITGGTTVNASYNTVRLNATSTGASFGSSAISVSTTPTVSLRNNIFVNQSTPNGTALAVAFRRSGTSLTTYDAVSNNNLYFGPTLFADGTNTDTVLATLKTRMGTRDSASISENPTWTSTTGTNAGFLHINTTVPTQIENGGTPVAGITDDFDGDVRSTTTPDIGADEFAGVPMDLTPPVITHTVLANVCAVGTRNITATITDASGVPTSGAGLPVAYWRINTGAYTAATATSLGAGQYQFAIGTGAVIGDTVSYYFVAQDNAGTPNVSALPAPGAASFTINPPAVGTPPTTPFSYSLTAPLNGVYTVGVGGAYATITAAVADYNTRCLSGPVTFSLIDATYPAETFPITINSNADASAVNRLTIVPATGVTPTITGSNATTIFKLFGADYVTFDGSNNGTTTRDLTIANTNSGGVIVWVASVDATNGATNSIFRNIKFVGNAPTTTVAGLVVSGATLGAAAESPNTGFTSINNTFNKMQNGIFAIGNATTPDQGFVISNNVFGSTVTADKLGFRGLAVQNAQAFVISGNDIKGVITTTTSTSSGILVGGVAINGNIFNNKISDVKNTNSTGYGSNGIYLNSNSVVAAINVYNNFVSDIASYGYSAGGAVADNGYGIIVGQGAGYNIYHNTVAMNTNQTVSGRPAAINITTGVTLPGAINLRNNIFANSQTQTGARYAIYSEAANTVFAAIDYNNYTSTGTNLAYIGSDRADLAALVTGFGGNVNSKNVVPVFTSTTDLHLVPASNIYLDNTGTPIATVTTDIDGNTRSITTPDMGADEFTSPVCTAAVGGTATATVTAICTSGTSTIQATGYSTGETTTYQWQSSSDLAFTAPVNEGTASATYADLTTGTLTQTTYYRLVVTCAALGLPSFSTVATVTVNVTALPTATAQTFCNSATVANLVATGTGLQWYDQPTGGTALAPTVALTTAPYYVTQTIAGCESARFQVDVVVNVTAQPTAAAQSFCNSATVANLVATGTGIQWYDQPTGGTALAPTATLATGTYYVTQAISGCESSRLAVAVTINVTAQPTAVAQSFCNSATVANLVATGTGIQWYDQPTGGTTLATTAALATGTYYVTQTIAGCESPRLAVAVTINVVNAPTGAATQIIAVNTPAEATIASIVVTGTNVIWYPTLVDAMAGTNPLASTTQLVSGTTYYAMQTVGGCSSTAPLAVTVTVTLGTSSFDKAALKYYPNPVLDIITISYSEPISNVTIYNMLGQKVIVKNSAETMTTIDMSDLASGAYIAHVKSGDAMQEIRIIKK</sequence>
<keyword evidence="1" id="KW-0732">Signal</keyword>
<evidence type="ECO:0000256" key="1">
    <source>
        <dbReference type="ARBA" id="ARBA00022729"/>
    </source>
</evidence>
<evidence type="ECO:0000259" key="3">
    <source>
        <dbReference type="Pfam" id="PF19081"/>
    </source>
</evidence>
<dbReference type="InterPro" id="IPR044023">
    <property type="entry name" value="Ig_7"/>
</dbReference>
<dbReference type="EMBL" id="SSNZ01000002">
    <property type="protein sequence ID" value="THF51331.1"/>
    <property type="molecule type" value="Genomic_DNA"/>
</dbReference>
<feature type="domain" description="Ig-like" evidence="3">
    <location>
        <begin position="1619"/>
        <end position="1687"/>
    </location>
</feature>
<dbReference type="OrthoDB" id="906679at2"/>
<dbReference type="Gene3D" id="2.160.20.10">
    <property type="entry name" value="Single-stranded right-handed beta-helix, Pectin lyase-like"/>
    <property type="match status" value="1"/>
</dbReference>
<feature type="domain" description="Ig-like" evidence="3">
    <location>
        <begin position="1691"/>
        <end position="1759"/>
    </location>
</feature>
<reference evidence="4 5" key="1">
    <citation type="submission" date="2019-04" db="EMBL/GenBank/DDBJ databases">
        <title>Flavobacterium sp. nov. isolated from construction timber.</title>
        <authorList>
            <person name="Lin S.-Y."/>
            <person name="Chang C.-T."/>
            <person name="Young C.-C."/>
        </authorList>
    </citation>
    <scope>NUCLEOTIDE SEQUENCE [LARGE SCALE GENOMIC DNA]</scope>
    <source>
        <strain evidence="4 5">CC-CTC003</strain>
    </source>
</reference>
<protein>
    <submittedName>
        <fullName evidence="4">T9SS type A sorting domain-containing protein</fullName>
    </submittedName>
</protein>
<dbReference type="InterPro" id="IPR012334">
    <property type="entry name" value="Pectin_lyas_fold"/>
</dbReference>